<proteinExistence type="predicted"/>
<sequence>MEDVRLTRGSNGAAPNPMSLPLRRALRWLQRTLWMARAVAADFGLPMERRGRRDAPPLWWRDNPFLHRTVRGESRRATIFWRMFTLIVIMGGIFLACLYLIHQFPRPINAFSRSMLGVPAFGLVAMILPFIQIIAVMSVRSVVSPSLIVEARRQTLDGLLSTPMRPAEMLLAMTTGPTIVALLVSLSALPIYVLLMQLGGMEATDILSLYLLLAALAFAPPTYTLPALAGGASPEQAALLAKAQQGRPDRQQAFTGSGVGFFWFFYLSIFWSRLPTGNVIAHLTAPLAMPHGPIQMLVVVTWPYTLVKLLLQPLPFYQISLPTLVYLLPLTFAGKISAMLSTAASLTASTTSEIVRTPIFRRHAAIALWRRRILLLCIVGYAWRISIVSGDAAAVLGRASGAGWDEAGLLTIFCGLSLLAMYGRSAAMHTMSRKTKRLVTPRLVARRAMRRVIRPLKAALLLFGAVCLLAWDSPFTMATGKTLGNLALAAVAILTYGVGAKALFSVFVTRRKIAALPQWLLLLGMPLAPLSAIWLSGPAVHIAALSPLGVWLMLFPCAQNWLLSTSIGLLRAPGWPFVDQISFFEAAAAPTVAGLLFLRIAYSLQRAPATAPRAEATLTGAADALAVAPQKPPVRSAPVTNAERTAALMAWITKRVDNPLFIREVRAQTRSGAWFQWLQLTPFIVLALQAATVVYPDMVGVTASGLGWFRFFDVPGMSATLATPLAFVALAGGVMTIQIYTNLLRLAPVTEAMLQRDQQRGVLGAILLTPLKTRQIFWGMLLGQCALAGLQWVGWSAVLLLLNLEAAYTVDLGPALVAWIVGQVFAASLLTFTAAAGGAMATHLIKAPNWKGMSILLSLLAIGGVLYLEYFVFADQYQAIDPSWKRMTAYLLTGVAAAIPLTALASAYGLWRLQRLRDRDIAFGDSIPR</sequence>
<accession>A0A402D754</accession>
<evidence type="ECO:0000313" key="1">
    <source>
        <dbReference type="EMBL" id="BDI29123.1"/>
    </source>
</evidence>
<dbReference type="KEGG" id="ccot:CCAX7_11740"/>
<dbReference type="RefSeq" id="WP_119325284.1">
    <property type="nucleotide sequence ID" value="NZ_AP025739.1"/>
</dbReference>
<dbReference type="Proteomes" id="UP000287394">
    <property type="component" value="Chromosome"/>
</dbReference>
<keyword evidence="2" id="KW-1185">Reference proteome</keyword>
<dbReference type="EMBL" id="AP025739">
    <property type="protein sequence ID" value="BDI29123.1"/>
    <property type="molecule type" value="Genomic_DNA"/>
</dbReference>
<reference evidence="1 2" key="1">
    <citation type="journal article" date="2019" name="Int. J. Syst. Evol. Microbiol.">
        <title>Capsulimonas corticalis gen. nov., sp. nov., an aerobic capsulated bacterium, of a novel bacterial order, Capsulimonadales ord. nov., of the class Armatimonadia of the phylum Armatimonadetes.</title>
        <authorList>
            <person name="Li J."/>
            <person name="Kudo C."/>
            <person name="Tonouchi A."/>
        </authorList>
    </citation>
    <scope>NUCLEOTIDE SEQUENCE [LARGE SCALE GENOMIC DNA]</scope>
    <source>
        <strain evidence="1 2">AX-7</strain>
    </source>
</reference>
<protein>
    <submittedName>
        <fullName evidence="1">Uncharacterized protein</fullName>
    </submittedName>
</protein>
<evidence type="ECO:0000313" key="2">
    <source>
        <dbReference type="Proteomes" id="UP000287394"/>
    </source>
</evidence>
<organism evidence="1 2">
    <name type="scientific">Capsulimonas corticalis</name>
    <dbReference type="NCBI Taxonomy" id="2219043"/>
    <lineage>
        <taxon>Bacteria</taxon>
        <taxon>Bacillati</taxon>
        <taxon>Armatimonadota</taxon>
        <taxon>Armatimonadia</taxon>
        <taxon>Capsulimonadales</taxon>
        <taxon>Capsulimonadaceae</taxon>
        <taxon>Capsulimonas</taxon>
    </lineage>
</organism>
<name>A0A402D754_9BACT</name>
<dbReference type="AlphaFoldDB" id="A0A402D754"/>
<gene>
    <name evidence="1" type="ORF">CCAX7_11740</name>
</gene>